<evidence type="ECO:0000313" key="3">
    <source>
        <dbReference type="Proteomes" id="UP000242188"/>
    </source>
</evidence>
<dbReference type="Gene3D" id="3.40.50.150">
    <property type="entry name" value="Vaccinia Virus protein VP39"/>
    <property type="match status" value="1"/>
</dbReference>
<keyword evidence="1" id="KW-1133">Transmembrane helix</keyword>
<dbReference type="EMBL" id="NEDP02002292">
    <property type="protein sequence ID" value="OWF51320.1"/>
    <property type="molecule type" value="Genomic_DNA"/>
</dbReference>
<proteinExistence type="predicted"/>
<reference evidence="2 3" key="1">
    <citation type="journal article" date="2017" name="Nat. Ecol. Evol.">
        <title>Scallop genome provides insights into evolution of bilaterian karyotype and development.</title>
        <authorList>
            <person name="Wang S."/>
            <person name="Zhang J."/>
            <person name="Jiao W."/>
            <person name="Li J."/>
            <person name="Xun X."/>
            <person name="Sun Y."/>
            <person name="Guo X."/>
            <person name="Huan P."/>
            <person name="Dong B."/>
            <person name="Zhang L."/>
            <person name="Hu X."/>
            <person name="Sun X."/>
            <person name="Wang J."/>
            <person name="Zhao C."/>
            <person name="Wang Y."/>
            <person name="Wang D."/>
            <person name="Huang X."/>
            <person name="Wang R."/>
            <person name="Lv J."/>
            <person name="Li Y."/>
            <person name="Zhang Z."/>
            <person name="Liu B."/>
            <person name="Lu W."/>
            <person name="Hui Y."/>
            <person name="Liang J."/>
            <person name="Zhou Z."/>
            <person name="Hou R."/>
            <person name="Li X."/>
            <person name="Liu Y."/>
            <person name="Li H."/>
            <person name="Ning X."/>
            <person name="Lin Y."/>
            <person name="Zhao L."/>
            <person name="Xing Q."/>
            <person name="Dou J."/>
            <person name="Li Y."/>
            <person name="Mao J."/>
            <person name="Guo H."/>
            <person name="Dou H."/>
            <person name="Li T."/>
            <person name="Mu C."/>
            <person name="Jiang W."/>
            <person name="Fu Q."/>
            <person name="Fu X."/>
            <person name="Miao Y."/>
            <person name="Liu J."/>
            <person name="Yu Q."/>
            <person name="Li R."/>
            <person name="Liao H."/>
            <person name="Li X."/>
            <person name="Kong Y."/>
            <person name="Jiang Z."/>
            <person name="Chourrout D."/>
            <person name="Li R."/>
            <person name="Bao Z."/>
        </authorList>
    </citation>
    <scope>NUCLEOTIDE SEQUENCE [LARGE SCALE GENOMIC DNA]</scope>
    <source>
        <strain evidence="2 3">PY_sf001</strain>
    </source>
</reference>
<feature type="transmembrane region" description="Helical" evidence="1">
    <location>
        <begin position="6"/>
        <end position="22"/>
    </location>
</feature>
<evidence type="ECO:0000313" key="2">
    <source>
        <dbReference type="EMBL" id="OWF51320.1"/>
    </source>
</evidence>
<comment type="caution">
    <text evidence="2">The sequence shown here is derived from an EMBL/GenBank/DDBJ whole genome shotgun (WGS) entry which is preliminary data.</text>
</comment>
<keyword evidence="3" id="KW-1185">Reference proteome</keyword>
<dbReference type="AlphaFoldDB" id="A0A210QRE9"/>
<dbReference type="OrthoDB" id="10287122at2759"/>
<keyword evidence="1" id="KW-0472">Membrane</keyword>
<dbReference type="SUPFAM" id="SSF53335">
    <property type="entry name" value="S-adenosyl-L-methionine-dependent methyltransferases"/>
    <property type="match status" value="1"/>
</dbReference>
<accession>A0A210QRE9</accession>
<dbReference type="InterPro" id="IPR029063">
    <property type="entry name" value="SAM-dependent_MTases_sf"/>
</dbReference>
<dbReference type="Proteomes" id="UP000242188">
    <property type="component" value="Unassembled WGS sequence"/>
</dbReference>
<sequence length="277" mass="32009">MQYRDAYAFFVFLVFIMIIFNYKDYTERLKTTSKPFTPAKRSPLLSNITLIQKLNRSLTLEQSDRVAQCITSAQNTRTTTPDHVMDSEAFLNAHSYLNSNSLIIDLGGKSAEELIKRYKPRLTVILEPVPYFYQQLVKKFTGIPNVVIFNFGLAARNDVYKVKMEAHPDMSTDGDRNVVVKVVNARDFFVEMGVGFFDVDLLNMDCGGCEYDVLDVILSSTLVKHFKNIEFQPHPKKSIYDSVRRYCQYEELLKDTHQNVFNHKLVKEGWSRADLQN</sequence>
<organism evidence="2 3">
    <name type="scientific">Mizuhopecten yessoensis</name>
    <name type="common">Japanese scallop</name>
    <name type="synonym">Patinopecten yessoensis</name>
    <dbReference type="NCBI Taxonomy" id="6573"/>
    <lineage>
        <taxon>Eukaryota</taxon>
        <taxon>Metazoa</taxon>
        <taxon>Spiralia</taxon>
        <taxon>Lophotrochozoa</taxon>
        <taxon>Mollusca</taxon>
        <taxon>Bivalvia</taxon>
        <taxon>Autobranchia</taxon>
        <taxon>Pteriomorphia</taxon>
        <taxon>Pectinida</taxon>
        <taxon>Pectinoidea</taxon>
        <taxon>Pectinidae</taxon>
        <taxon>Mizuhopecten</taxon>
    </lineage>
</organism>
<keyword evidence="1" id="KW-0812">Transmembrane</keyword>
<gene>
    <name evidence="2" type="ORF">KP79_PYT24673</name>
</gene>
<evidence type="ECO:0008006" key="4">
    <source>
        <dbReference type="Google" id="ProtNLM"/>
    </source>
</evidence>
<evidence type="ECO:0000256" key="1">
    <source>
        <dbReference type="SAM" id="Phobius"/>
    </source>
</evidence>
<protein>
    <recommendedName>
        <fullName evidence="4">Methyltransferase FkbM domain-containing protein</fullName>
    </recommendedName>
</protein>
<name>A0A210QRE9_MIZYE</name>